<dbReference type="EMBL" id="GBEZ01025680">
    <property type="protein sequence ID" value="JAC61437.1"/>
    <property type="molecule type" value="Transcribed_RNA"/>
</dbReference>
<reference evidence="2" key="1">
    <citation type="submission" date="2014-05" db="EMBL/GenBank/DDBJ databases">
        <title>The transcriptome of the halophilic microalga Tetraselmis sp. GSL018 isolated from the Great Salt Lake, Utah.</title>
        <authorList>
            <person name="Jinkerson R.E."/>
            <person name="D'Adamo S."/>
            <person name="Posewitz M.C."/>
        </authorList>
    </citation>
    <scope>NUCLEOTIDE SEQUENCE</scope>
    <source>
        <strain evidence="2">GSL018</strain>
    </source>
</reference>
<keyword evidence="1" id="KW-0732">Signal</keyword>
<dbReference type="AlphaFoldDB" id="A0A061QL76"/>
<sequence length="98" mass="11501">MLLAIVLTLTPVWQRMGVGEQESRKISRRMQDEGSKETSQSLYMDNVEDKWDLREKKRQHALIQSAISKIDKPVLNKATNMMRASNYPEQLRLHLDFQ</sequence>
<feature type="signal peptide" evidence="1">
    <location>
        <begin position="1"/>
        <end position="19"/>
    </location>
</feature>
<accession>A0A061QL76</accession>
<evidence type="ECO:0000256" key="1">
    <source>
        <dbReference type="SAM" id="SignalP"/>
    </source>
</evidence>
<protein>
    <submittedName>
        <fullName evidence="2">Uncharacterized protein</fullName>
    </submittedName>
</protein>
<evidence type="ECO:0000313" key="2">
    <source>
        <dbReference type="EMBL" id="JAC61437.1"/>
    </source>
</evidence>
<feature type="non-terminal residue" evidence="2">
    <location>
        <position position="98"/>
    </location>
</feature>
<gene>
    <name evidence="2" type="ORF">TSPGSL018_26246</name>
</gene>
<proteinExistence type="predicted"/>
<name>A0A061QL76_9CHLO</name>
<organism evidence="2">
    <name type="scientific">Tetraselmis sp. GSL018</name>
    <dbReference type="NCBI Taxonomy" id="582737"/>
    <lineage>
        <taxon>Eukaryota</taxon>
        <taxon>Viridiplantae</taxon>
        <taxon>Chlorophyta</taxon>
        <taxon>core chlorophytes</taxon>
        <taxon>Chlorodendrophyceae</taxon>
        <taxon>Chlorodendrales</taxon>
        <taxon>Chlorodendraceae</taxon>
        <taxon>Tetraselmis</taxon>
    </lineage>
</organism>
<feature type="chain" id="PRO_5001609039" evidence="1">
    <location>
        <begin position="20"/>
        <end position="98"/>
    </location>
</feature>